<keyword evidence="2" id="KW-0238">DNA-binding</keyword>
<dbReference type="Gene3D" id="1.10.10.10">
    <property type="entry name" value="Winged helix-like DNA-binding domain superfamily/Winged helix DNA-binding domain"/>
    <property type="match status" value="1"/>
</dbReference>
<evidence type="ECO:0000313" key="5">
    <source>
        <dbReference type="EMBL" id="QQK74840.1"/>
    </source>
</evidence>
<dbReference type="GO" id="GO:0003677">
    <property type="term" value="F:DNA binding"/>
    <property type="evidence" value="ECO:0007669"/>
    <property type="project" value="UniProtKB-KW"/>
</dbReference>
<gene>
    <name evidence="5" type="ORF">HUG15_03955</name>
</gene>
<name>A0A7T7CAG9_9BACI</name>
<evidence type="ECO:0000256" key="3">
    <source>
        <dbReference type="ARBA" id="ARBA00023163"/>
    </source>
</evidence>
<dbReference type="SMART" id="SM00347">
    <property type="entry name" value="HTH_MARR"/>
    <property type="match status" value="1"/>
</dbReference>
<dbReference type="InterPro" id="IPR036390">
    <property type="entry name" value="WH_DNA-bd_sf"/>
</dbReference>
<evidence type="ECO:0000259" key="4">
    <source>
        <dbReference type="PROSITE" id="PS50995"/>
    </source>
</evidence>
<keyword evidence="6" id="KW-1185">Reference proteome</keyword>
<reference evidence="5 6" key="1">
    <citation type="submission" date="2020-06" db="EMBL/GenBank/DDBJ databases">
        <title>Genomic analysis of Salicibibacter sp. NKC5-3.</title>
        <authorList>
            <person name="Oh Y.J."/>
        </authorList>
    </citation>
    <scope>NUCLEOTIDE SEQUENCE [LARGE SCALE GENOMIC DNA]</scope>
    <source>
        <strain evidence="5 6">NKC5-3</strain>
    </source>
</reference>
<evidence type="ECO:0000256" key="2">
    <source>
        <dbReference type="ARBA" id="ARBA00023125"/>
    </source>
</evidence>
<evidence type="ECO:0000256" key="1">
    <source>
        <dbReference type="ARBA" id="ARBA00023015"/>
    </source>
</evidence>
<protein>
    <submittedName>
        <fullName evidence="5">MarR family transcriptional regulator</fullName>
    </submittedName>
</protein>
<proteinExistence type="predicted"/>
<dbReference type="EMBL" id="CP054705">
    <property type="protein sequence ID" value="QQK74840.1"/>
    <property type="molecule type" value="Genomic_DNA"/>
</dbReference>
<dbReference type="AlphaFoldDB" id="A0A7T7CAG9"/>
<keyword evidence="1" id="KW-0805">Transcription regulation</keyword>
<dbReference type="InterPro" id="IPR000835">
    <property type="entry name" value="HTH_MarR-typ"/>
</dbReference>
<dbReference type="InterPro" id="IPR036388">
    <property type="entry name" value="WH-like_DNA-bd_sf"/>
</dbReference>
<feature type="domain" description="HTH marR-type" evidence="4">
    <location>
        <begin position="3"/>
        <end position="135"/>
    </location>
</feature>
<dbReference type="GO" id="GO:0003700">
    <property type="term" value="F:DNA-binding transcription factor activity"/>
    <property type="evidence" value="ECO:0007669"/>
    <property type="project" value="InterPro"/>
</dbReference>
<dbReference type="Proteomes" id="UP000595823">
    <property type="component" value="Chromosome"/>
</dbReference>
<dbReference type="SUPFAM" id="SSF46785">
    <property type="entry name" value="Winged helix' DNA-binding domain"/>
    <property type="match status" value="1"/>
</dbReference>
<dbReference type="KEGG" id="scia:HUG15_03955"/>
<sequence length="138" mass="16224">MIDGDIRDLLSKICGQTRRNYSASLREHGIHVGQDQALCQLWMEDGITQLELSERLGCEPPTVTNMIKKLEQYELVYRKRGEDDRRTSRVYLSEKGKAMQQPVEQIWREQQAKLLDGISPEERMLMRRLMKQMLENIT</sequence>
<dbReference type="PROSITE" id="PS01117">
    <property type="entry name" value="HTH_MARR_1"/>
    <property type="match status" value="1"/>
</dbReference>
<dbReference type="InterPro" id="IPR023187">
    <property type="entry name" value="Tscrpt_reg_MarR-type_CS"/>
</dbReference>
<dbReference type="PRINTS" id="PR00598">
    <property type="entry name" value="HTHMARR"/>
</dbReference>
<dbReference type="Pfam" id="PF01047">
    <property type="entry name" value="MarR"/>
    <property type="match status" value="1"/>
</dbReference>
<dbReference type="PANTHER" id="PTHR42756:SF1">
    <property type="entry name" value="TRANSCRIPTIONAL REPRESSOR OF EMRAB OPERON"/>
    <property type="match status" value="1"/>
</dbReference>
<dbReference type="PANTHER" id="PTHR42756">
    <property type="entry name" value="TRANSCRIPTIONAL REGULATOR, MARR"/>
    <property type="match status" value="1"/>
</dbReference>
<keyword evidence="3" id="KW-0804">Transcription</keyword>
<accession>A0A7T7CAG9</accession>
<dbReference type="RefSeq" id="WP_200127216.1">
    <property type="nucleotide sequence ID" value="NZ_CP054705.1"/>
</dbReference>
<organism evidence="5 6">
    <name type="scientific">Salicibibacter cibarius</name>
    <dbReference type="NCBI Taxonomy" id="2743000"/>
    <lineage>
        <taxon>Bacteria</taxon>
        <taxon>Bacillati</taxon>
        <taxon>Bacillota</taxon>
        <taxon>Bacilli</taxon>
        <taxon>Bacillales</taxon>
        <taxon>Bacillaceae</taxon>
        <taxon>Salicibibacter</taxon>
    </lineage>
</organism>
<evidence type="ECO:0000313" key="6">
    <source>
        <dbReference type="Proteomes" id="UP000595823"/>
    </source>
</evidence>
<dbReference type="PROSITE" id="PS50995">
    <property type="entry name" value="HTH_MARR_2"/>
    <property type="match status" value="1"/>
</dbReference>